<dbReference type="InterPro" id="IPR027492">
    <property type="entry name" value="RNA_MTrfase_RlmN"/>
</dbReference>
<dbReference type="HAMAP" id="MF_01849">
    <property type="entry name" value="RNA_methyltr_RlmN"/>
    <property type="match status" value="1"/>
</dbReference>
<feature type="domain" description="Radical SAM core" evidence="13">
    <location>
        <begin position="139"/>
        <end position="382"/>
    </location>
</feature>
<evidence type="ECO:0000256" key="7">
    <source>
        <dbReference type="ARBA" id="ARBA00022691"/>
    </source>
</evidence>
<dbReference type="InterPro" id="IPR040072">
    <property type="entry name" value="Methyltransferase_A"/>
</dbReference>
<evidence type="ECO:0000256" key="9">
    <source>
        <dbReference type="ARBA" id="ARBA00023004"/>
    </source>
</evidence>
<evidence type="ECO:0000256" key="2">
    <source>
        <dbReference type="ARBA" id="ARBA00022485"/>
    </source>
</evidence>
<dbReference type="GO" id="GO:0019843">
    <property type="term" value="F:rRNA binding"/>
    <property type="evidence" value="ECO:0007669"/>
    <property type="project" value="UniProtKB-UniRule"/>
</dbReference>
<organism evidence="14 15">
    <name type="scientific">Schaalia turicensis</name>
    <dbReference type="NCBI Taxonomy" id="131111"/>
    <lineage>
        <taxon>Bacteria</taxon>
        <taxon>Bacillati</taxon>
        <taxon>Actinomycetota</taxon>
        <taxon>Actinomycetes</taxon>
        <taxon>Actinomycetales</taxon>
        <taxon>Actinomycetaceae</taxon>
        <taxon>Schaalia</taxon>
    </lineage>
</organism>
<evidence type="ECO:0000256" key="5">
    <source>
        <dbReference type="ARBA" id="ARBA00022603"/>
    </source>
</evidence>
<dbReference type="GO" id="GO:0000049">
    <property type="term" value="F:tRNA binding"/>
    <property type="evidence" value="ECO:0007669"/>
    <property type="project" value="UniProtKB-UniRule"/>
</dbReference>
<dbReference type="InterPro" id="IPR013785">
    <property type="entry name" value="Aldolase_TIM"/>
</dbReference>
<gene>
    <name evidence="11" type="primary">rlmN</name>
    <name evidence="14" type="ORF">CYJ25_03710</name>
</gene>
<feature type="binding site" evidence="11">
    <location>
        <begin position="265"/>
        <end position="267"/>
    </location>
    <ligand>
        <name>S-adenosyl-L-methionine</name>
        <dbReference type="ChEBI" id="CHEBI:59789"/>
    </ligand>
</feature>
<evidence type="ECO:0000256" key="10">
    <source>
        <dbReference type="ARBA" id="ARBA00023014"/>
    </source>
</evidence>
<dbReference type="GO" id="GO:0070040">
    <property type="term" value="F:rRNA (adenine(2503)-C2-)-methyltransferase activity"/>
    <property type="evidence" value="ECO:0007669"/>
    <property type="project" value="UniProtKB-UniRule"/>
</dbReference>
<comment type="subcellular location">
    <subcellularLocation>
        <location evidence="1 11">Cytoplasm</location>
    </subcellularLocation>
</comment>
<feature type="binding site" evidence="11">
    <location>
        <position position="160"/>
    </location>
    <ligand>
        <name>[4Fe-4S] cluster</name>
        <dbReference type="ChEBI" id="CHEBI:49883"/>
        <note>4Fe-4S-S-AdoMet</note>
    </ligand>
</feature>
<protein>
    <recommendedName>
        <fullName evidence="11">Probable dual-specificity RNA methyltransferase RlmN</fullName>
        <ecNumber evidence="11">2.1.1.192</ecNumber>
    </recommendedName>
    <alternativeName>
        <fullName evidence="11">23S rRNA (adenine(2503)-C(2))-methyltransferase</fullName>
    </alternativeName>
    <alternativeName>
        <fullName evidence="11">23S rRNA m2A2503 methyltransferase</fullName>
    </alternativeName>
    <alternativeName>
        <fullName evidence="11">Ribosomal RNA large subunit methyltransferase N</fullName>
    </alternativeName>
    <alternativeName>
        <fullName evidence="11">tRNA (adenine(37)-C(2))-methyltransferase</fullName>
    </alternativeName>
    <alternativeName>
        <fullName evidence="11">tRNA m2A37 methyltransferase</fullName>
    </alternativeName>
</protein>
<keyword evidence="11" id="KW-1015">Disulfide bond</keyword>
<dbReference type="PIRSF" id="PIRSF006004">
    <property type="entry name" value="CHP00048"/>
    <property type="match status" value="1"/>
</dbReference>
<evidence type="ECO:0000256" key="4">
    <source>
        <dbReference type="ARBA" id="ARBA00022552"/>
    </source>
</evidence>
<dbReference type="InterPro" id="IPR058240">
    <property type="entry name" value="rSAM_sf"/>
</dbReference>
<dbReference type="AlphaFoldDB" id="A0A2I1I6A9"/>
<dbReference type="EC" id="2.1.1.192" evidence="11"/>
<keyword evidence="9 11" id="KW-0408">Iron</keyword>
<dbReference type="Pfam" id="PF04055">
    <property type="entry name" value="Radical_SAM"/>
    <property type="match status" value="1"/>
</dbReference>
<evidence type="ECO:0000256" key="6">
    <source>
        <dbReference type="ARBA" id="ARBA00022679"/>
    </source>
</evidence>
<feature type="region of interest" description="Disordered" evidence="12">
    <location>
        <begin position="1"/>
        <end position="32"/>
    </location>
</feature>
<dbReference type="SFLD" id="SFLDG01062">
    <property type="entry name" value="methyltransferase_(Class_A)"/>
    <property type="match status" value="1"/>
</dbReference>
<feature type="binding site" evidence="11">
    <location>
        <position position="157"/>
    </location>
    <ligand>
        <name>[4Fe-4S] cluster</name>
        <dbReference type="ChEBI" id="CHEBI:49883"/>
        <note>4Fe-4S-S-AdoMet</note>
    </ligand>
</feature>
<feature type="binding site" evidence="11">
    <location>
        <begin position="208"/>
        <end position="209"/>
    </location>
    <ligand>
        <name>S-adenosyl-L-methionine</name>
        <dbReference type="ChEBI" id="CHEBI:59789"/>
    </ligand>
</feature>
<dbReference type="InterPro" id="IPR007197">
    <property type="entry name" value="rSAM"/>
</dbReference>
<dbReference type="SFLD" id="SFLDF00275">
    <property type="entry name" value="adenosine_C2_methyltransferase"/>
    <property type="match status" value="1"/>
</dbReference>
<comment type="caution">
    <text evidence="11">Lacks conserved residue(s) required for the propagation of feature annotation.</text>
</comment>
<accession>A0A2I1I6A9</accession>
<keyword evidence="11" id="KW-0819">tRNA processing</keyword>
<keyword evidence="10 11" id="KW-0411">Iron-sulfur</keyword>
<evidence type="ECO:0000256" key="11">
    <source>
        <dbReference type="HAMAP-Rule" id="MF_01849"/>
    </source>
</evidence>
<evidence type="ECO:0000256" key="1">
    <source>
        <dbReference type="ARBA" id="ARBA00004496"/>
    </source>
</evidence>
<evidence type="ECO:0000313" key="14">
    <source>
        <dbReference type="EMBL" id="PKY66643.1"/>
    </source>
</evidence>
<comment type="caution">
    <text evidence="14">The sequence shown here is derived from an EMBL/GenBank/DDBJ whole genome shotgun (WGS) entry which is preliminary data.</text>
</comment>
<keyword evidence="4 11" id="KW-0698">rRNA processing</keyword>
<dbReference type="EMBL" id="PKKJ01000002">
    <property type="protein sequence ID" value="PKY66643.1"/>
    <property type="molecule type" value="Genomic_DNA"/>
</dbReference>
<keyword evidence="3 11" id="KW-0963">Cytoplasm</keyword>
<reference evidence="14 15" key="1">
    <citation type="submission" date="2017-12" db="EMBL/GenBank/DDBJ databases">
        <title>Phylogenetic diversity of female urinary microbiome.</title>
        <authorList>
            <person name="Thomas-White K."/>
            <person name="Wolfe A.J."/>
        </authorList>
    </citation>
    <scope>NUCLEOTIDE SEQUENCE [LARGE SCALE GENOMIC DNA]</scope>
    <source>
        <strain evidence="14 15">UMB0250</strain>
    </source>
</reference>
<evidence type="ECO:0000256" key="12">
    <source>
        <dbReference type="SAM" id="MobiDB-lite"/>
    </source>
</evidence>
<dbReference type="Proteomes" id="UP000234545">
    <property type="component" value="Unassembled WGS sequence"/>
</dbReference>
<feature type="binding site" evidence="11">
    <location>
        <position position="153"/>
    </location>
    <ligand>
        <name>[4Fe-4S] cluster</name>
        <dbReference type="ChEBI" id="CHEBI:49883"/>
        <note>4Fe-4S-S-AdoMet</note>
    </ligand>
</feature>
<dbReference type="NCBIfam" id="TIGR00048">
    <property type="entry name" value="rRNA_mod_RlmN"/>
    <property type="match status" value="1"/>
</dbReference>
<proteinExistence type="inferred from homology"/>
<keyword evidence="8 11" id="KW-0479">Metal-binding</keyword>
<comment type="catalytic activity">
    <reaction evidence="11">
        <text>adenosine(37) in tRNA + 2 reduced [2Fe-2S]-[ferredoxin] + 2 S-adenosyl-L-methionine = 2-methyladenosine(37) in tRNA + 5'-deoxyadenosine + L-methionine + 2 oxidized [2Fe-2S]-[ferredoxin] + S-adenosyl-L-homocysteine</text>
        <dbReference type="Rhea" id="RHEA:43332"/>
        <dbReference type="Rhea" id="RHEA-COMP:10000"/>
        <dbReference type="Rhea" id="RHEA-COMP:10001"/>
        <dbReference type="Rhea" id="RHEA-COMP:10162"/>
        <dbReference type="Rhea" id="RHEA-COMP:10485"/>
        <dbReference type="ChEBI" id="CHEBI:17319"/>
        <dbReference type="ChEBI" id="CHEBI:33737"/>
        <dbReference type="ChEBI" id="CHEBI:33738"/>
        <dbReference type="ChEBI" id="CHEBI:57844"/>
        <dbReference type="ChEBI" id="CHEBI:57856"/>
        <dbReference type="ChEBI" id="CHEBI:59789"/>
        <dbReference type="ChEBI" id="CHEBI:74411"/>
        <dbReference type="ChEBI" id="CHEBI:74497"/>
        <dbReference type="EC" id="2.1.1.192"/>
    </reaction>
</comment>
<evidence type="ECO:0000313" key="15">
    <source>
        <dbReference type="Proteomes" id="UP000234545"/>
    </source>
</evidence>
<evidence type="ECO:0000256" key="3">
    <source>
        <dbReference type="ARBA" id="ARBA00022490"/>
    </source>
</evidence>
<keyword evidence="5 11" id="KW-0489">Methyltransferase</keyword>
<dbReference type="RefSeq" id="WP_101627855.1">
    <property type="nucleotide sequence ID" value="NZ_JBCOMK010000001.1"/>
</dbReference>
<dbReference type="InterPro" id="IPR004383">
    <property type="entry name" value="rRNA_lsu_MTrfase_RlmN/Cfr"/>
</dbReference>
<dbReference type="GO" id="GO:0005737">
    <property type="term" value="C:cytoplasm"/>
    <property type="evidence" value="ECO:0007669"/>
    <property type="project" value="UniProtKB-SubCell"/>
</dbReference>
<feature type="binding site" evidence="11">
    <location>
        <position position="242"/>
    </location>
    <ligand>
        <name>S-adenosyl-L-methionine</name>
        <dbReference type="ChEBI" id="CHEBI:59789"/>
    </ligand>
</feature>
<feature type="active site" description="S-methylcysteine intermediate" evidence="11">
    <location>
        <position position="387"/>
    </location>
</feature>
<comment type="function">
    <text evidence="11">Specifically methylates position 2 of adenine 2503 in 23S rRNA and position 2 of adenine 37 in tRNAs.</text>
</comment>
<dbReference type="Gene3D" id="1.10.150.530">
    <property type="match status" value="1"/>
</dbReference>
<evidence type="ECO:0000259" key="13">
    <source>
        <dbReference type="PROSITE" id="PS51918"/>
    </source>
</evidence>
<dbReference type="OrthoDB" id="9793973at2"/>
<dbReference type="Gene3D" id="3.20.20.70">
    <property type="entry name" value="Aldolase class I"/>
    <property type="match status" value="1"/>
</dbReference>
<feature type="binding site" evidence="11">
    <location>
        <position position="344"/>
    </location>
    <ligand>
        <name>S-adenosyl-L-methionine</name>
        <dbReference type="ChEBI" id="CHEBI:59789"/>
    </ligand>
</feature>
<sequence>MSLEFEKQRRREVRPTDQPPEGATSADAKPVISFAPAKRGKAPAHLADVDAKGRKQVLKDLGLPGFRADQLSRHYFDHFEADPVKMSDIPASMHGAIREGLLPELVRQVVAQHADGGMTIKHLWELFDGARVESVLMRYPQRTTLCISSQAGCGMACPFCATGQMGLTRNLSTGEIVDQVRQAQIACRDGELSGGPTHLSNVVFMGMGEPLANYRTVVNTLHRLIDPSPEGFGLSARNVTVSTVGLVPAIDKLAKEGMPVTLAVSLHAPDDDLRDELIPINSRWKVGELLDAARRYFVATGRRVSIEYALIKDMNDQEYRAQLLADELNKRGHGWAHVNPIPLNPTPGTIWTASTRRAQDTFVATLRNNGISTTIRDTRGSDIDGACGQLATAVKEANAKRRSINSDSTSIQETR</sequence>
<feature type="compositionally biased region" description="Basic and acidic residues" evidence="12">
    <location>
        <begin position="1"/>
        <end position="15"/>
    </location>
</feature>
<dbReference type="FunFam" id="3.20.20.70:FF:000014">
    <property type="entry name" value="Probable dual-specificity RNA methyltransferase RlmN"/>
    <property type="match status" value="1"/>
</dbReference>
<evidence type="ECO:0000256" key="8">
    <source>
        <dbReference type="ARBA" id="ARBA00022723"/>
    </source>
</evidence>
<dbReference type="GO" id="GO:0051539">
    <property type="term" value="F:4 iron, 4 sulfur cluster binding"/>
    <property type="evidence" value="ECO:0007669"/>
    <property type="project" value="UniProtKB-UniRule"/>
</dbReference>
<dbReference type="GO" id="GO:0070475">
    <property type="term" value="P:rRNA base methylation"/>
    <property type="evidence" value="ECO:0007669"/>
    <property type="project" value="UniProtKB-UniRule"/>
</dbReference>
<dbReference type="SFLD" id="SFLDS00029">
    <property type="entry name" value="Radical_SAM"/>
    <property type="match status" value="1"/>
</dbReference>
<dbReference type="PANTHER" id="PTHR30544">
    <property type="entry name" value="23S RRNA METHYLTRANSFERASE"/>
    <property type="match status" value="1"/>
</dbReference>
<comment type="catalytic activity">
    <reaction evidence="11">
        <text>adenosine(2503) in 23S rRNA + 2 reduced [2Fe-2S]-[ferredoxin] + 2 S-adenosyl-L-methionine = 2-methyladenosine(2503) in 23S rRNA + 5'-deoxyadenosine + L-methionine + 2 oxidized [2Fe-2S]-[ferredoxin] + S-adenosyl-L-homocysteine</text>
        <dbReference type="Rhea" id="RHEA:42916"/>
        <dbReference type="Rhea" id="RHEA-COMP:10000"/>
        <dbReference type="Rhea" id="RHEA-COMP:10001"/>
        <dbReference type="Rhea" id="RHEA-COMP:10152"/>
        <dbReference type="Rhea" id="RHEA-COMP:10282"/>
        <dbReference type="ChEBI" id="CHEBI:17319"/>
        <dbReference type="ChEBI" id="CHEBI:33737"/>
        <dbReference type="ChEBI" id="CHEBI:33738"/>
        <dbReference type="ChEBI" id="CHEBI:57844"/>
        <dbReference type="ChEBI" id="CHEBI:57856"/>
        <dbReference type="ChEBI" id="CHEBI:59789"/>
        <dbReference type="ChEBI" id="CHEBI:74411"/>
        <dbReference type="ChEBI" id="CHEBI:74497"/>
        <dbReference type="EC" id="2.1.1.192"/>
    </reaction>
</comment>
<keyword evidence="6 11" id="KW-0808">Transferase</keyword>
<comment type="similarity">
    <text evidence="11">Belongs to the radical SAM superfamily. RlmN family.</text>
</comment>
<dbReference type="GO" id="GO:0002935">
    <property type="term" value="F:tRNA (adenine(37)-C2)-methyltransferase activity"/>
    <property type="evidence" value="ECO:0007669"/>
    <property type="project" value="UniProtKB-UniRule"/>
</dbReference>
<dbReference type="GO" id="GO:0030488">
    <property type="term" value="P:tRNA methylation"/>
    <property type="evidence" value="ECO:0007669"/>
    <property type="project" value="UniProtKB-UniRule"/>
</dbReference>
<dbReference type="SUPFAM" id="SSF102114">
    <property type="entry name" value="Radical SAM enzymes"/>
    <property type="match status" value="1"/>
</dbReference>
<dbReference type="GO" id="GO:0046872">
    <property type="term" value="F:metal ion binding"/>
    <property type="evidence" value="ECO:0007669"/>
    <property type="project" value="UniProtKB-KW"/>
</dbReference>
<comment type="cofactor">
    <cofactor evidence="11">
        <name>[4Fe-4S] cluster</name>
        <dbReference type="ChEBI" id="CHEBI:49883"/>
    </cofactor>
    <text evidence="11">Binds 1 [4Fe-4S] cluster. The cluster is coordinated with 3 cysteines and an exchangeable S-adenosyl-L-methionine.</text>
</comment>
<keyword evidence="7 11" id="KW-0949">S-adenosyl-L-methionine</keyword>
<name>A0A2I1I6A9_9ACTO</name>
<dbReference type="PANTHER" id="PTHR30544:SF5">
    <property type="entry name" value="RADICAL SAM CORE DOMAIN-CONTAINING PROTEIN"/>
    <property type="match status" value="1"/>
</dbReference>
<keyword evidence="2 11" id="KW-0004">4Fe-4S</keyword>
<dbReference type="PROSITE" id="PS51918">
    <property type="entry name" value="RADICAL_SAM"/>
    <property type="match status" value="1"/>
</dbReference>
<dbReference type="CDD" id="cd01335">
    <property type="entry name" value="Radical_SAM"/>
    <property type="match status" value="1"/>
</dbReference>
<feature type="active site" description="Proton acceptor" evidence="11">
    <location>
        <position position="133"/>
    </location>
</feature>
<comment type="miscellaneous">
    <text evidence="11">Reaction proceeds by a ping-pong mechanism involving intermediate methylation of a conserved cysteine residue.</text>
</comment>